<dbReference type="GO" id="GO:0005739">
    <property type="term" value="C:mitochondrion"/>
    <property type="evidence" value="ECO:0007669"/>
    <property type="project" value="InterPro"/>
</dbReference>
<evidence type="ECO:0000313" key="3">
    <source>
        <dbReference type="Proteomes" id="UP001166286"/>
    </source>
</evidence>
<sequence length="156" mass="17544">MLSRRLLTARPLTHHVLRTTAPLALTHRSQRRFLSQEDIEDPGMNGGYVNPPPIPRQFRDPYEDWWDKQERRNYGEPVHEDNDILGVFSPHVYTHFTPGFGAVLVGCFVTAFMGLLGVVYLTYPDKPSVERGLPGGLDRELGGEGCLLARAEDGID</sequence>
<accession>A0AA39QTZ1</accession>
<gene>
    <name evidence="2" type="ORF">JMJ35_008504</name>
</gene>
<dbReference type="AlphaFoldDB" id="A0AA39QTZ1"/>
<evidence type="ECO:0000313" key="2">
    <source>
        <dbReference type="EMBL" id="KAK0509133.1"/>
    </source>
</evidence>
<dbReference type="Pfam" id="PF05821">
    <property type="entry name" value="NDUF_B8"/>
    <property type="match status" value="1"/>
</dbReference>
<comment type="caution">
    <text evidence="2">The sequence shown here is derived from an EMBL/GenBank/DDBJ whole genome shotgun (WGS) entry which is preliminary data.</text>
</comment>
<evidence type="ECO:0008006" key="4">
    <source>
        <dbReference type="Google" id="ProtNLM"/>
    </source>
</evidence>
<dbReference type="InterPro" id="IPR008699">
    <property type="entry name" value="NDUFB8"/>
</dbReference>
<dbReference type="EMBL" id="JAFEKC020000019">
    <property type="protein sequence ID" value="KAK0509133.1"/>
    <property type="molecule type" value="Genomic_DNA"/>
</dbReference>
<feature type="transmembrane region" description="Helical" evidence="1">
    <location>
        <begin position="100"/>
        <end position="123"/>
    </location>
</feature>
<keyword evidence="1" id="KW-1133">Transmembrane helix</keyword>
<dbReference type="PANTHER" id="PTHR12840:SF1">
    <property type="entry name" value="NADH DEHYDROGENASE [UBIQUINONE] 1 BETA SUBCOMPLEX SUBUNIT 8, MITOCHONDRIAL"/>
    <property type="match status" value="1"/>
</dbReference>
<organism evidence="2 3">
    <name type="scientific">Cladonia borealis</name>
    <dbReference type="NCBI Taxonomy" id="184061"/>
    <lineage>
        <taxon>Eukaryota</taxon>
        <taxon>Fungi</taxon>
        <taxon>Dikarya</taxon>
        <taxon>Ascomycota</taxon>
        <taxon>Pezizomycotina</taxon>
        <taxon>Lecanoromycetes</taxon>
        <taxon>OSLEUM clade</taxon>
        <taxon>Lecanoromycetidae</taxon>
        <taxon>Lecanorales</taxon>
        <taxon>Lecanorineae</taxon>
        <taxon>Cladoniaceae</taxon>
        <taxon>Cladonia</taxon>
    </lineage>
</organism>
<name>A0AA39QTZ1_9LECA</name>
<reference evidence="2" key="1">
    <citation type="submission" date="2023-03" db="EMBL/GenBank/DDBJ databases">
        <title>Complete genome of Cladonia borealis.</title>
        <authorList>
            <person name="Park H."/>
        </authorList>
    </citation>
    <scope>NUCLEOTIDE SEQUENCE</scope>
    <source>
        <strain evidence="2">ANT050790</strain>
    </source>
</reference>
<keyword evidence="1" id="KW-0812">Transmembrane</keyword>
<protein>
    <recommendedName>
        <fullName evidence="4">NADH:ubiquinone oxidoreductase 20.1kD subunit</fullName>
    </recommendedName>
</protein>
<proteinExistence type="predicted"/>
<keyword evidence="1" id="KW-0472">Membrane</keyword>
<dbReference type="Proteomes" id="UP001166286">
    <property type="component" value="Unassembled WGS sequence"/>
</dbReference>
<keyword evidence="3" id="KW-1185">Reference proteome</keyword>
<dbReference type="PANTHER" id="PTHR12840">
    <property type="entry name" value="NADH-UBIQUINONE OXIDOREDUCTASE ASHI SUBUNIT"/>
    <property type="match status" value="1"/>
</dbReference>
<evidence type="ECO:0000256" key="1">
    <source>
        <dbReference type="SAM" id="Phobius"/>
    </source>
</evidence>